<comment type="caution">
    <text evidence="1">The sequence shown here is derived from an EMBL/GenBank/DDBJ whole genome shotgun (WGS) entry which is preliminary data.</text>
</comment>
<organism evidence="1 2">
    <name type="scientific">Symbiodinium microadriaticum</name>
    <name type="common">Dinoflagellate</name>
    <name type="synonym">Zooxanthella microadriatica</name>
    <dbReference type="NCBI Taxonomy" id="2951"/>
    <lineage>
        <taxon>Eukaryota</taxon>
        <taxon>Sar</taxon>
        <taxon>Alveolata</taxon>
        <taxon>Dinophyceae</taxon>
        <taxon>Suessiales</taxon>
        <taxon>Symbiodiniaceae</taxon>
        <taxon>Symbiodinium</taxon>
    </lineage>
</organism>
<dbReference type="EMBL" id="LSRX01007393">
    <property type="protein sequence ID" value="OLP72333.1"/>
    <property type="molecule type" value="Genomic_DNA"/>
</dbReference>
<keyword evidence="2" id="KW-1185">Reference proteome</keyword>
<feature type="non-terminal residue" evidence="1">
    <location>
        <position position="38"/>
    </location>
</feature>
<protein>
    <submittedName>
        <fullName evidence="1">Uncharacterized protein</fullName>
    </submittedName>
</protein>
<accession>A0A1Q9BQ32</accession>
<name>A0A1Q9BQ32_SYMMI</name>
<evidence type="ECO:0000313" key="2">
    <source>
        <dbReference type="Proteomes" id="UP000186817"/>
    </source>
</evidence>
<evidence type="ECO:0000313" key="1">
    <source>
        <dbReference type="EMBL" id="OLP72333.1"/>
    </source>
</evidence>
<dbReference type="AlphaFoldDB" id="A0A1Q9BQ32"/>
<dbReference type="Proteomes" id="UP000186817">
    <property type="component" value="Unassembled WGS sequence"/>
</dbReference>
<sequence>MDGCSSAATLRCTFRPPRRELPVKRPTAPLLAPFAAAE</sequence>
<gene>
    <name evidence="1" type="ORF">AK812_SmicGene48241</name>
</gene>
<proteinExistence type="predicted"/>
<reference evidence="1 2" key="1">
    <citation type="submission" date="2016-02" db="EMBL/GenBank/DDBJ databases">
        <title>Genome analysis of coral dinoflagellate symbionts highlights evolutionary adaptations to a symbiotic lifestyle.</title>
        <authorList>
            <person name="Aranda M."/>
            <person name="Li Y."/>
            <person name="Liew Y.J."/>
            <person name="Baumgarten S."/>
            <person name="Simakov O."/>
            <person name="Wilson M."/>
            <person name="Piel J."/>
            <person name="Ashoor H."/>
            <person name="Bougouffa S."/>
            <person name="Bajic V.B."/>
            <person name="Ryu T."/>
            <person name="Ravasi T."/>
            <person name="Bayer T."/>
            <person name="Micklem G."/>
            <person name="Kim H."/>
            <person name="Bhak J."/>
            <person name="Lajeunesse T.C."/>
            <person name="Voolstra C.R."/>
        </authorList>
    </citation>
    <scope>NUCLEOTIDE SEQUENCE [LARGE SCALE GENOMIC DNA]</scope>
    <source>
        <strain evidence="1 2">CCMP2467</strain>
    </source>
</reference>